<keyword evidence="2" id="KW-1185">Reference proteome</keyword>
<name>A0A3Q7GLN3_SOLLC</name>
<organism evidence="1">
    <name type="scientific">Solanum lycopersicum</name>
    <name type="common">Tomato</name>
    <name type="synonym">Lycopersicon esculentum</name>
    <dbReference type="NCBI Taxonomy" id="4081"/>
    <lineage>
        <taxon>Eukaryota</taxon>
        <taxon>Viridiplantae</taxon>
        <taxon>Streptophyta</taxon>
        <taxon>Embryophyta</taxon>
        <taxon>Tracheophyta</taxon>
        <taxon>Spermatophyta</taxon>
        <taxon>Magnoliopsida</taxon>
        <taxon>eudicotyledons</taxon>
        <taxon>Gunneridae</taxon>
        <taxon>Pentapetalae</taxon>
        <taxon>asterids</taxon>
        <taxon>lamiids</taxon>
        <taxon>Solanales</taxon>
        <taxon>Solanaceae</taxon>
        <taxon>Solanoideae</taxon>
        <taxon>Solaneae</taxon>
        <taxon>Solanum</taxon>
        <taxon>Solanum subgen. Lycopersicon</taxon>
    </lineage>
</organism>
<evidence type="ECO:0000313" key="2">
    <source>
        <dbReference type="Proteomes" id="UP000004994"/>
    </source>
</evidence>
<dbReference type="AlphaFoldDB" id="A0A3Q7GLN3"/>
<dbReference type="Gramene" id="Solyc05g050408.1.1">
    <property type="protein sequence ID" value="Solyc05g050408.1.1"/>
    <property type="gene ID" value="Solyc05g050408.1"/>
</dbReference>
<proteinExistence type="predicted"/>
<protein>
    <submittedName>
        <fullName evidence="1">Uncharacterized protein</fullName>
    </submittedName>
</protein>
<evidence type="ECO:0000313" key="1">
    <source>
        <dbReference type="EnsemblPlants" id="Solyc05g050408.1.1"/>
    </source>
</evidence>
<reference evidence="1" key="1">
    <citation type="journal article" date="2012" name="Nature">
        <title>The tomato genome sequence provides insights into fleshy fruit evolution.</title>
        <authorList>
            <consortium name="Tomato Genome Consortium"/>
        </authorList>
    </citation>
    <scope>NUCLEOTIDE SEQUENCE [LARGE SCALE GENOMIC DNA]</scope>
    <source>
        <strain evidence="1">cv. Heinz 1706</strain>
    </source>
</reference>
<accession>A0A3Q7GLN3</accession>
<reference evidence="1" key="2">
    <citation type="submission" date="2019-01" db="UniProtKB">
        <authorList>
            <consortium name="EnsemblPlants"/>
        </authorList>
    </citation>
    <scope>IDENTIFICATION</scope>
    <source>
        <strain evidence="1">cv. Heinz 1706</strain>
    </source>
</reference>
<dbReference type="EnsemblPlants" id="Solyc05g050408.1.1">
    <property type="protein sequence ID" value="Solyc05g050408.1.1"/>
    <property type="gene ID" value="Solyc05g050408.1"/>
</dbReference>
<sequence length="103" mass="11885">MDLPYFRTPGRALFCSSVALSFLALERAGFAVSIFSSFIFLVLSTGDRFLDEDLCRHGKKFGGWLQCLWVDMWDVTDGNVTKKYERGRIWIRKVGSWWKGPII</sequence>
<dbReference type="Proteomes" id="UP000004994">
    <property type="component" value="Chromosome 5"/>
</dbReference>
<dbReference type="InParanoid" id="A0A3Q7GLN3"/>